<dbReference type="EMBL" id="CP010519">
    <property type="protein sequence ID" value="AJE83624.1"/>
    <property type="molecule type" value="Genomic_DNA"/>
</dbReference>
<gene>
    <name evidence="4" type="ORF">SLNWT_3248</name>
</gene>
<dbReference type="KEGG" id="sals:SLNWT_3248"/>
<organism evidence="4 5">
    <name type="scientific">Streptomyces albus (strain ATCC 21838 / DSM 41398 / FERM P-419 / JCM 4703 / NBRC 107858)</name>
    <dbReference type="NCBI Taxonomy" id="1081613"/>
    <lineage>
        <taxon>Bacteria</taxon>
        <taxon>Bacillati</taxon>
        <taxon>Actinomycetota</taxon>
        <taxon>Actinomycetes</taxon>
        <taxon>Kitasatosporales</taxon>
        <taxon>Streptomycetaceae</taxon>
        <taxon>Streptomyces</taxon>
    </lineage>
</organism>
<evidence type="ECO:0000256" key="1">
    <source>
        <dbReference type="ARBA" id="ARBA00008791"/>
    </source>
</evidence>
<keyword evidence="5" id="KW-1185">Reference proteome</keyword>
<dbReference type="SUPFAM" id="SSF52402">
    <property type="entry name" value="Adenine nucleotide alpha hydrolases-like"/>
    <property type="match status" value="2"/>
</dbReference>
<dbReference type="CDD" id="cd00293">
    <property type="entry name" value="USP-like"/>
    <property type="match status" value="1"/>
</dbReference>
<feature type="domain" description="UspA" evidence="3">
    <location>
        <begin position="20"/>
        <end position="152"/>
    </location>
</feature>
<accession>A0A0B5EPU2</accession>
<comment type="similarity">
    <text evidence="1">Belongs to the universal stress protein A family.</text>
</comment>
<dbReference type="InterPro" id="IPR006016">
    <property type="entry name" value="UspA"/>
</dbReference>
<proteinExistence type="inferred from homology"/>
<dbReference type="Gene3D" id="3.40.50.620">
    <property type="entry name" value="HUPs"/>
    <property type="match status" value="2"/>
</dbReference>
<reference evidence="4 5" key="1">
    <citation type="submission" date="2015-01" db="EMBL/GenBank/DDBJ databases">
        <title>Enhanced salinomycin production by adjusting the supply of polyketide extender units in Streptomyce albus DSM 41398.</title>
        <authorList>
            <person name="Lu C."/>
        </authorList>
    </citation>
    <scope>NUCLEOTIDE SEQUENCE [LARGE SCALE GENOMIC DNA]</scope>
    <source>
        <strain evidence="5">ATCC 21838 / DSM 41398 / FERM P-419 / JCM 4703 / NBRC 107858</strain>
    </source>
</reference>
<feature type="region of interest" description="Disordered" evidence="2">
    <location>
        <begin position="1"/>
        <end position="23"/>
    </location>
</feature>
<name>A0A0B5EPU2_STRA4</name>
<evidence type="ECO:0000313" key="4">
    <source>
        <dbReference type="EMBL" id="AJE83624.1"/>
    </source>
</evidence>
<evidence type="ECO:0000313" key="5">
    <source>
        <dbReference type="Proteomes" id="UP000031523"/>
    </source>
</evidence>
<dbReference type="InterPro" id="IPR006015">
    <property type="entry name" value="Universal_stress_UspA"/>
</dbReference>
<dbReference type="PRINTS" id="PR01438">
    <property type="entry name" value="UNVRSLSTRESS"/>
</dbReference>
<dbReference type="PANTHER" id="PTHR46268:SF6">
    <property type="entry name" value="UNIVERSAL STRESS PROTEIN UP12"/>
    <property type="match status" value="1"/>
</dbReference>
<protein>
    <submittedName>
        <fullName evidence="4">UspA domain containing protein</fullName>
    </submittedName>
</protein>
<sequence length="314" mass="32910">MDRRMSPHPEPGSVPELGGVTVGVDGSPASRAAALWAAQEADHRARPLHIVHAADIDRRALWTAADTVREMREEAWALLSETADAVRERFAGLVVTKELSRQPPVSGLTAAVGRRGTLVVGSRGRGGFPGLSLGSVALGVLSRAEVPVVAVPDDTVRPESGSVTAAVHDAADLDWLPLAVAEAASRAAVLALVSVWNVLSHVGGVASMLDDLGEIAGRRAREIAELQAQVGALCSDLPVSHRIEKGSSTAGILVEASEDTDLLVLGRHHPPLGMGRSLGHVAHTLLHHTRCPLMVVPPGFVTEESRHALSGARR</sequence>
<evidence type="ECO:0000256" key="2">
    <source>
        <dbReference type="SAM" id="MobiDB-lite"/>
    </source>
</evidence>
<dbReference type="PANTHER" id="PTHR46268">
    <property type="entry name" value="STRESS RESPONSE PROTEIN NHAX"/>
    <property type="match status" value="1"/>
</dbReference>
<dbReference type="AlphaFoldDB" id="A0A0B5EPU2"/>
<dbReference type="Proteomes" id="UP000031523">
    <property type="component" value="Chromosome"/>
</dbReference>
<evidence type="ECO:0000259" key="3">
    <source>
        <dbReference type="Pfam" id="PF00582"/>
    </source>
</evidence>
<feature type="domain" description="UspA" evidence="3">
    <location>
        <begin position="178"/>
        <end position="297"/>
    </location>
</feature>
<dbReference type="InterPro" id="IPR014729">
    <property type="entry name" value="Rossmann-like_a/b/a_fold"/>
</dbReference>
<dbReference type="Pfam" id="PF00582">
    <property type="entry name" value="Usp"/>
    <property type="match status" value="2"/>
</dbReference>